<feature type="region of interest" description="Disordered" evidence="1">
    <location>
        <begin position="296"/>
        <end position="384"/>
    </location>
</feature>
<sequence length="419" mass="44354">MAMSTMGIINRGSTLLLLTLLSLMRIGHASGIEIFTRSDSCPSSYNSCGTDVPSDFCCSSSTSCLVVEDATTIICCPSGSSCESINPITCDIQQQNSTAHPTAAIMTTLLDESLPKCGDSCCPFGYSCSDGYCYLNKNETAASTSTSSSSASSSTSSSSSTSTKTNTASSTTSSPSSTSSATGTNVTPIPSSVSESTESTLAPSAKSTTSSEYPSKAIAVGFFPGVLFGAILALLISTCLRHRTEKKRAAALDPKDPKDPKGGRTWSISSPIASEDASYRTDFLLRDKYASMGSRSMRSMLNRSGTRVRSLFSNGPPQLNKDVPPLPTQNASELPTEPEPTADPVTPPRQRAPSTESIKVFSPPGAFAQSRRFLGPEPYPSRIARPSTTFEDLVQAVGFNEKEAKANKYFKVHQVRKIT</sequence>
<feature type="transmembrane region" description="Helical" evidence="2">
    <location>
        <begin position="217"/>
        <end position="240"/>
    </location>
</feature>
<feature type="signal peptide" evidence="3">
    <location>
        <begin position="1"/>
        <end position="29"/>
    </location>
</feature>
<evidence type="ECO:0000313" key="4">
    <source>
        <dbReference type="EMBL" id="KAJ5092943.1"/>
    </source>
</evidence>
<feature type="chain" id="PRO_5040741205" evidence="3">
    <location>
        <begin position="30"/>
        <end position="419"/>
    </location>
</feature>
<dbReference type="OrthoDB" id="5338512at2759"/>
<keyword evidence="2" id="KW-0472">Membrane</keyword>
<feature type="compositionally biased region" description="Basic and acidic residues" evidence="1">
    <location>
        <begin position="247"/>
        <end position="262"/>
    </location>
</feature>
<reference evidence="4" key="1">
    <citation type="submission" date="2022-11" db="EMBL/GenBank/DDBJ databases">
        <authorList>
            <person name="Petersen C."/>
        </authorList>
    </citation>
    <scope>NUCLEOTIDE SEQUENCE</scope>
    <source>
        <strain evidence="4">IBT 30069</strain>
    </source>
</reference>
<proteinExistence type="predicted"/>
<feature type="compositionally biased region" description="Polar residues" evidence="1">
    <location>
        <begin position="183"/>
        <end position="209"/>
    </location>
</feature>
<evidence type="ECO:0000256" key="2">
    <source>
        <dbReference type="SAM" id="Phobius"/>
    </source>
</evidence>
<keyword evidence="2" id="KW-1133">Transmembrane helix</keyword>
<reference evidence="4" key="2">
    <citation type="journal article" date="2023" name="IMA Fungus">
        <title>Comparative genomic study of the Penicillium genus elucidates a diverse pangenome and 15 lateral gene transfer events.</title>
        <authorList>
            <person name="Petersen C."/>
            <person name="Sorensen T."/>
            <person name="Nielsen M.R."/>
            <person name="Sondergaard T.E."/>
            <person name="Sorensen J.L."/>
            <person name="Fitzpatrick D.A."/>
            <person name="Frisvad J.C."/>
            <person name="Nielsen K.L."/>
        </authorList>
    </citation>
    <scope>NUCLEOTIDE SEQUENCE</scope>
    <source>
        <strain evidence="4">IBT 30069</strain>
    </source>
</reference>
<dbReference type="AlphaFoldDB" id="A0A9W9F3C9"/>
<dbReference type="EMBL" id="JAPQKH010000006">
    <property type="protein sequence ID" value="KAJ5092943.1"/>
    <property type="molecule type" value="Genomic_DNA"/>
</dbReference>
<name>A0A9W9F3C9_9EURO</name>
<evidence type="ECO:0000313" key="5">
    <source>
        <dbReference type="Proteomes" id="UP001149165"/>
    </source>
</evidence>
<organism evidence="4 5">
    <name type="scientific">Penicillium angulare</name>
    <dbReference type="NCBI Taxonomy" id="116970"/>
    <lineage>
        <taxon>Eukaryota</taxon>
        <taxon>Fungi</taxon>
        <taxon>Dikarya</taxon>
        <taxon>Ascomycota</taxon>
        <taxon>Pezizomycotina</taxon>
        <taxon>Eurotiomycetes</taxon>
        <taxon>Eurotiomycetidae</taxon>
        <taxon>Eurotiales</taxon>
        <taxon>Aspergillaceae</taxon>
        <taxon>Penicillium</taxon>
    </lineage>
</organism>
<evidence type="ECO:0000256" key="1">
    <source>
        <dbReference type="SAM" id="MobiDB-lite"/>
    </source>
</evidence>
<feature type="region of interest" description="Disordered" evidence="1">
    <location>
        <begin position="144"/>
        <end position="209"/>
    </location>
</feature>
<feature type="compositionally biased region" description="Polar residues" evidence="1">
    <location>
        <begin position="296"/>
        <end position="317"/>
    </location>
</feature>
<protein>
    <submittedName>
        <fullName evidence="4">Uncharacterized protein</fullName>
    </submittedName>
</protein>
<feature type="compositionally biased region" description="Low complexity" evidence="1">
    <location>
        <begin position="144"/>
        <end position="182"/>
    </location>
</feature>
<comment type="caution">
    <text evidence="4">The sequence shown here is derived from an EMBL/GenBank/DDBJ whole genome shotgun (WGS) entry which is preliminary data.</text>
</comment>
<keyword evidence="5" id="KW-1185">Reference proteome</keyword>
<dbReference type="Proteomes" id="UP001149165">
    <property type="component" value="Unassembled WGS sequence"/>
</dbReference>
<evidence type="ECO:0000256" key="3">
    <source>
        <dbReference type="SAM" id="SignalP"/>
    </source>
</evidence>
<keyword evidence="3" id="KW-0732">Signal</keyword>
<keyword evidence="2" id="KW-0812">Transmembrane</keyword>
<gene>
    <name evidence="4" type="ORF">N7456_008804</name>
</gene>
<feature type="region of interest" description="Disordered" evidence="1">
    <location>
        <begin position="246"/>
        <end position="269"/>
    </location>
</feature>
<accession>A0A9W9F3C9</accession>